<dbReference type="InterPro" id="IPR051083">
    <property type="entry name" value="GrpII_Intron_Splice-Mob/Def"/>
</dbReference>
<dbReference type="AlphaFoldDB" id="A0A2C9CLH2"/>
<keyword evidence="4" id="KW-1185">Reference proteome</keyword>
<dbReference type="EMBL" id="LT934425">
    <property type="protein sequence ID" value="SOH05637.1"/>
    <property type="molecule type" value="Genomic_DNA"/>
</dbReference>
<evidence type="ECO:0000313" key="4">
    <source>
        <dbReference type="Proteomes" id="UP000221734"/>
    </source>
</evidence>
<dbReference type="OrthoDB" id="258234at2"/>
<dbReference type="InterPro" id="IPR030931">
    <property type="entry name" value="Group_II_RT_mat"/>
</dbReference>
<dbReference type="InterPro" id="IPR043502">
    <property type="entry name" value="DNA/RNA_pol_sf"/>
</dbReference>
<proteinExistence type="inferred from homology"/>
<dbReference type="Pfam" id="PF00078">
    <property type="entry name" value="RVT_1"/>
    <property type="match status" value="1"/>
</dbReference>
<sequence length="432" mass="50368">MGDLQAIPKSQMSDDERVRDFQRKLYRKAKQEEGFRFYVLYDKVRMLHFLREAYKRCKSNGGSAGADGITFEDVESYGVEKFLGEIIEELENKTYEPQPVLRVYIPKTNGKTRPLGIPVIKDRVVQMSVKLVIEPIFEADFEDSSYGFRPGRSAGDAVRKIKEKLREGKTEVFDADLSSYFDTIPHKELLLLIGMRISDKNVLHLIKMWLKAPVIEEGKPGGGRKNKIGTPQGSVISPLLANIYLHMLDKAVNRENGVFYKYGITIIRYADDWVLMAKRIPREALDYLNRLLKKLKLSLNEDKSKIVKAEEESFDFLGHTISFSEDLFGRKHKKYWNIEPSRKSQKKVREKIGNYLKSNGHKAAEKVANELNAITRGWINYFTIKGVTYPNKAKRDLRYYLFRRLTRYYKRKSQRRSKLYNRGAFKELVNRY</sequence>
<dbReference type="PANTHER" id="PTHR34047">
    <property type="entry name" value="NUCLEAR INTRON MATURASE 1, MITOCHONDRIAL-RELATED"/>
    <property type="match status" value="1"/>
</dbReference>
<protein>
    <submittedName>
        <fullName evidence="3">Strong similarity to group II intron-encoded protein LtrA</fullName>
        <ecNumber evidence="3">2.7.7.49</ecNumber>
    </submittedName>
</protein>
<name>A0A2C9CLH2_KUEST</name>
<dbReference type="CDD" id="cd01651">
    <property type="entry name" value="RT_G2_intron"/>
    <property type="match status" value="1"/>
</dbReference>
<dbReference type="PROSITE" id="PS50878">
    <property type="entry name" value="RT_POL"/>
    <property type="match status" value="1"/>
</dbReference>
<dbReference type="PANTHER" id="PTHR34047:SF8">
    <property type="entry name" value="PROTEIN YKFC"/>
    <property type="match status" value="1"/>
</dbReference>
<gene>
    <name evidence="3" type="primary">ltrA_6</name>
    <name evidence="3" type="ORF">KSMBR1_3160</name>
</gene>
<comment type="similarity">
    <text evidence="1">Belongs to the bacterial reverse transcriptase family.</text>
</comment>
<dbReference type="Pfam" id="PF08388">
    <property type="entry name" value="GIIM"/>
    <property type="match status" value="1"/>
</dbReference>
<dbReference type="Gene3D" id="3.30.70.270">
    <property type="match status" value="1"/>
</dbReference>
<evidence type="ECO:0000259" key="2">
    <source>
        <dbReference type="PROSITE" id="PS50878"/>
    </source>
</evidence>
<accession>A0A2C9CLH2</accession>
<dbReference type="SUPFAM" id="SSF56672">
    <property type="entry name" value="DNA/RNA polymerases"/>
    <property type="match status" value="1"/>
</dbReference>
<dbReference type="InterPro" id="IPR043128">
    <property type="entry name" value="Rev_trsase/Diguanyl_cyclase"/>
</dbReference>
<feature type="domain" description="Reverse transcriptase" evidence="2">
    <location>
        <begin position="86"/>
        <end position="321"/>
    </location>
</feature>
<keyword evidence="3" id="KW-0808">Transferase</keyword>
<organism evidence="3 4">
    <name type="scientific">Kuenenia stuttgartiensis</name>
    <dbReference type="NCBI Taxonomy" id="174633"/>
    <lineage>
        <taxon>Bacteria</taxon>
        <taxon>Pseudomonadati</taxon>
        <taxon>Planctomycetota</taxon>
        <taxon>Candidatus Brocadiia</taxon>
        <taxon>Candidatus Brocadiales</taxon>
        <taxon>Candidatus Brocadiaceae</taxon>
        <taxon>Candidatus Kuenenia</taxon>
    </lineage>
</organism>
<dbReference type="RefSeq" id="WP_099326186.1">
    <property type="nucleotide sequence ID" value="NZ_LT934425.1"/>
</dbReference>
<dbReference type="InterPro" id="IPR000477">
    <property type="entry name" value="RT_dom"/>
</dbReference>
<dbReference type="InterPro" id="IPR013597">
    <property type="entry name" value="Mat_intron_G2"/>
</dbReference>
<evidence type="ECO:0000256" key="1">
    <source>
        <dbReference type="ARBA" id="ARBA00034120"/>
    </source>
</evidence>
<reference evidence="4" key="1">
    <citation type="submission" date="2017-10" db="EMBL/GenBank/DDBJ databases">
        <authorList>
            <person name="Frank J."/>
        </authorList>
    </citation>
    <scope>NUCLEOTIDE SEQUENCE [LARGE SCALE GENOMIC DNA]</scope>
</reference>
<dbReference type="GO" id="GO:0003964">
    <property type="term" value="F:RNA-directed DNA polymerase activity"/>
    <property type="evidence" value="ECO:0007669"/>
    <property type="project" value="UniProtKB-EC"/>
</dbReference>
<dbReference type="EC" id="2.7.7.49" evidence="3"/>
<dbReference type="Proteomes" id="UP000221734">
    <property type="component" value="Chromosome Kuenenia_stuttgartiensis_MBR1"/>
</dbReference>
<evidence type="ECO:0000313" key="3">
    <source>
        <dbReference type="EMBL" id="SOH05637.1"/>
    </source>
</evidence>
<dbReference type="KEGG" id="kst:KSMBR1_3160"/>
<dbReference type="NCBIfam" id="TIGR04416">
    <property type="entry name" value="group_II_RT_mat"/>
    <property type="match status" value="1"/>
</dbReference>
<keyword evidence="3" id="KW-0548">Nucleotidyltransferase</keyword>